<accession>A0ABT3ZAR1</accession>
<dbReference type="EMBL" id="JAOVZR010000001">
    <property type="protein sequence ID" value="MCY0148814.1"/>
    <property type="molecule type" value="Genomic_DNA"/>
</dbReference>
<dbReference type="Pfam" id="PF04290">
    <property type="entry name" value="DctQ"/>
    <property type="match status" value="1"/>
</dbReference>
<evidence type="ECO:0000256" key="4">
    <source>
        <dbReference type="ARBA" id="ARBA00022519"/>
    </source>
</evidence>
<evidence type="ECO:0000256" key="7">
    <source>
        <dbReference type="ARBA" id="ARBA00023136"/>
    </source>
</evidence>
<evidence type="ECO:0000313" key="12">
    <source>
        <dbReference type="Proteomes" id="UP001073227"/>
    </source>
</evidence>
<proteinExistence type="inferred from homology"/>
<keyword evidence="7 9" id="KW-0472">Membrane</keyword>
<comment type="subunit">
    <text evidence="9">The complex comprises the extracytoplasmic solute receptor protein and the two transmembrane proteins.</text>
</comment>
<keyword evidence="6 9" id="KW-1133">Transmembrane helix</keyword>
<feature type="transmembrane region" description="Helical" evidence="9">
    <location>
        <begin position="67"/>
        <end position="85"/>
    </location>
</feature>
<sequence>MGGVLHSAQAVSDRIDHGSTFFAIKKTIIKLVEWMLMLMLLAMTGVMFGQIIWRYLLEAPLVWSEELALLLMVWMTFLGSALMLERKEHVAIDVFVDLLPDGLKRLMQILGAIVILIFNCALTYGAFVIAETAWESLMPGLKISGSWQYIGVLLGGGLLTLVSLEALVHALRGTSGNEVAQ</sequence>
<feature type="transmembrane region" description="Helical" evidence="9">
    <location>
        <begin position="147"/>
        <end position="168"/>
    </location>
</feature>
<evidence type="ECO:0000256" key="1">
    <source>
        <dbReference type="ARBA" id="ARBA00004429"/>
    </source>
</evidence>
<dbReference type="InterPro" id="IPR055348">
    <property type="entry name" value="DctQ"/>
</dbReference>
<evidence type="ECO:0000256" key="2">
    <source>
        <dbReference type="ARBA" id="ARBA00022448"/>
    </source>
</evidence>
<dbReference type="Proteomes" id="UP001073227">
    <property type="component" value="Unassembled WGS sequence"/>
</dbReference>
<feature type="transmembrane region" description="Helical" evidence="9">
    <location>
        <begin position="34"/>
        <end position="55"/>
    </location>
</feature>
<evidence type="ECO:0000256" key="5">
    <source>
        <dbReference type="ARBA" id="ARBA00022692"/>
    </source>
</evidence>
<keyword evidence="3" id="KW-1003">Cell membrane</keyword>
<name>A0ABT3ZAR1_9HYPH</name>
<keyword evidence="2 9" id="KW-0813">Transport</keyword>
<feature type="transmembrane region" description="Helical" evidence="9">
    <location>
        <begin position="106"/>
        <end position="127"/>
    </location>
</feature>
<keyword evidence="5 9" id="KW-0812">Transmembrane</keyword>
<comment type="function">
    <text evidence="9">Part of the tripartite ATP-independent periplasmic (TRAP) transport system.</text>
</comment>
<evidence type="ECO:0000256" key="9">
    <source>
        <dbReference type="RuleBase" id="RU369079"/>
    </source>
</evidence>
<comment type="caution">
    <text evidence="11">The sequence shown here is derived from an EMBL/GenBank/DDBJ whole genome shotgun (WGS) entry which is preliminary data.</text>
</comment>
<gene>
    <name evidence="11" type="ORF">OEG84_14175</name>
</gene>
<evidence type="ECO:0000313" key="11">
    <source>
        <dbReference type="EMBL" id="MCY0148814.1"/>
    </source>
</evidence>
<comment type="subcellular location">
    <subcellularLocation>
        <location evidence="1 9">Cell inner membrane</location>
        <topology evidence="1 9">Multi-pass membrane protein</topology>
    </subcellularLocation>
</comment>
<keyword evidence="4 9" id="KW-0997">Cell inner membrane</keyword>
<keyword evidence="12" id="KW-1185">Reference proteome</keyword>
<evidence type="ECO:0000256" key="8">
    <source>
        <dbReference type="ARBA" id="ARBA00038436"/>
    </source>
</evidence>
<feature type="domain" description="Tripartite ATP-independent periplasmic transporters DctQ component" evidence="10">
    <location>
        <begin position="43"/>
        <end position="172"/>
    </location>
</feature>
<dbReference type="InterPro" id="IPR007387">
    <property type="entry name" value="TRAP_DctQ"/>
</dbReference>
<protein>
    <recommendedName>
        <fullName evidence="9">TRAP transporter small permease protein</fullName>
    </recommendedName>
</protein>
<evidence type="ECO:0000256" key="6">
    <source>
        <dbReference type="ARBA" id="ARBA00022989"/>
    </source>
</evidence>
<evidence type="ECO:0000259" key="10">
    <source>
        <dbReference type="Pfam" id="PF04290"/>
    </source>
</evidence>
<evidence type="ECO:0000256" key="3">
    <source>
        <dbReference type="ARBA" id="ARBA00022475"/>
    </source>
</evidence>
<organism evidence="11 12">
    <name type="scientific">Hoeflea algicola</name>
    <dbReference type="NCBI Taxonomy" id="2983763"/>
    <lineage>
        <taxon>Bacteria</taxon>
        <taxon>Pseudomonadati</taxon>
        <taxon>Pseudomonadota</taxon>
        <taxon>Alphaproteobacteria</taxon>
        <taxon>Hyphomicrobiales</taxon>
        <taxon>Rhizobiaceae</taxon>
        <taxon>Hoeflea</taxon>
    </lineage>
</organism>
<dbReference type="PANTHER" id="PTHR35011:SF2">
    <property type="entry name" value="2,3-DIKETO-L-GULONATE TRAP TRANSPORTER SMALL PERMEASE PROTEIN YIAM"/>
    <property type="match status" value="1"/>
</dbReference>
<dbReference type="RefSeq" id="WP_267654347.1">
    <property type="nucleotide sequence ID" value="NZ_JAOVZR010000001.1"/>
</dbReference>
<reference evidence="11" key="1">
    <citation type="submission" date="2022-10" db="EMBL/GenBank/DDBJ databases">
        <title>Hoeflea sp. G2-23, isolated from marine algae.</title>
        <authorList>
            <person name="Kristyanto S."/>
            <person name="Kim J.M."/>
            <person name="Jeon C.O."/>
        </authorList>
    </citation>
    <scope>NUCLEOTIDE SEQUENCE</scope>
    <source>
        <strain evidence="11">G2-23</strain>
    </source>
</reference>
<comment type="similarity">
    <text evidence="8 9">Belongs to the TRAP transporter small permease family.</text>
</comment>
<dbReference type="PANTHER" id="PTHR35011">
    <property type="entry name" value="2,3-DIKETO-L-GULONATE TRAP TRANSPORTER SMALL PERMEASE PROTEIN YIAM"/>
    <property type="match status" value="1"/>
</dbReference>